<dbReference type="PRINTS" id="PR00839">
    <property type="entry name" value="V8PROTEASE"/>
</dbReference>
<keyword evidence="5 6" id="KW-0720">Serine protease</keyword>
<name>A0AAE2SBX7_9BACT</name>
<dbReference type="SUPFAM" id="SSF50494">
    <property type="entry name" value="Trypsin-like serine proteases"/>
    <property type="match status" value="1"/>
</dbReference>
<protein>
    <recommendedName>
        <fullName evidence="6">Serine protease</fullName>
        <ecNumber evidence="6">3.4.21.-</ecNumber>
    </recommendedName>
</protein>
<dbReference type="EMBL" id="JAENIG010000007">
    <property type="protein sequence ID" value="MBK1855633.1"/>
    <property type="molecule type" value="Genomic_DNA"/>
</dbReference>
<dbReference type="AlphaFoldDB" id="A0AAE2SBX7"/>
<proteinExistence type="inferred from homology"/>
<dbReference type="InterPro" id="IPR008256">
    <property type="entry name" value="Peptidase_S1B"/>
</dbReference>
<keyword evidence="4 6" id="KW-0378">Hydrolase</keyword>
<organism evidence="7 8">
    <name type="scientific">Oceaniferula flava</name>
    <dbReference type="NCBI Taxonomy" id="2800421"/>
    <lineage>
        <taxon>Bacteria</taxon>
        <taxon>Pseudomonadati</taxon>
        <taxon>Verrucomicrobiota</taxon>
        <taxon>Verrucomicrobiia</taxon>
        <taxon>Verrucomicrobiales</taxon>
        <taxon>Verrucomicrobiaceae</taxon>
        <taxon>Oceaniferula</taxon>
    </lineage>
</organism>
<evidence type="ECO:0000256" key="4">
    <source>
        <dbReference type="ARBA" id="ARBA00022801"/>
    </source>
</evidence>
<reference evidence="7" key="1">
    <citation type="submission" date="2021-01" db="EMBL/GenBank/DDBJ databases">
        <title>Modified the classification status of verrucomicrobia.</title>
        <authorList>
            <person name="Feng X."/>
        </authorList>
    </citation>
    <scope>NUCLEOTIDE SEQUENCE</scope>
    <source>
        <strain evidence="7">5K15</strain>
    </source>
</reference>
<keyword evidence="2 6" id="KW-0645">Protease</keyword>
<evidence type="ECO:0000256" key="2">
    <source>
        <dbReference type="ARBA" id="ARBA00022670"/>
    </source>
</evidence>
<comment type="similarity">
    <text evidence="1 6">Belongs to the peptidase S1B family.</text>
</comment>
<evidence type="ECO:0000313" key="8">
    <source>
        <dbReference type="Proteomes" id="UP000634206"/>
    </source>
</evidence>
<dbReference type="RefSeq" id="WP_309490247.1">
    <property type="nucleotide sequence ID" value="NZ_JAENIG010000007.1"/>
</dbReference>
<evidence type="ECO:0000256" key="6">
    <source>
        <dbReference type="RuleBase" id="RU004296"/>
    </source>
</evidence>
<dbReference type="Gene3D" id="2.40.10.10">
    <property type="entry name" value="Trypsin-like serine proteases"/>
    <property type="match status" value="2"/>
</dbReference>
<gene>
    <name evidence="7" type="ORF">JIN83_11730</name>
</gene>
<dbReference type="Proteomes" id="UP000634206">
    <property type="component" value="Unassembled WGS sequence"/>
</dbReference>
<sequence>MREWNDIIAELETAANEFDRLLVGKLTDELIEWLRSDQPVNSALGENEWIRPLNILKGRRYFDLLVRLAEALRQTGYSTLKSRRIFAQALIELGLLTTAIDVLERLSVDCLEAANDSEYSEARGLLGRAYKQTFVELTNSQPANPTFQHNLILAIQEYHAIYQSDPEKHYWHGINVVALLKWAERNGVTISAEFGTPDALASNTLKSLFPDGFYESNPEADPWQCATAAEACIALGDYETALKFVLAYTADKLREKFNIDAFEYASTLRQLEEIWQFSPDDDHQSRILHLLRSVLLGQEGGQVNLTSLGRELKSVNELSEDMNFEAVLGTERFKSFRWYRKGLQRAASVVKVSNRMDECFGTGFVIKASLISEKIASQWVLVTNAHVMSEEEAERNPVNSTTKALHPSQVIVTFEARDDPSEYTIEEVLFSSGRGKLDCTIATFTGNPDFQDELPITKIHPIFDNDSRVYIIGHPKGGGLSFSLHDNKVLGHQDHLLHYRAPTEGGSSGSPVFTDDWDLFAVHHAGGGHIPKLDGSDETYAANEGIAFRAILDAARDVIEGE</sequence>
<evidence type="ECO:0000313" key="7">
    <source>
        <dbReference type="EMBL" id="MBK1855633.1"/>
    </source>
</evidence>
<dbReference type="InterPro" id="IPR046880">
    <property type="entry name" value="TPR-S"/>
</dbReference>
<keyword evidence="8" id="KW-1185">Reference proteome</keyword>
<dbReference type="GO" id="GO:0006508">
    <property type="term" value="P:proteolysis"/>
    <property type="evidence" value="ECO:0007669"/>
    <property type="project" value="UniProtKB-KW"/>
</dbReference>
<dbReference type="Pfam" id="PF13365">
    <property type="entry name" value="Trypsin_2"/>
    <property type="match status" value="1"/>
</dbReference>
<keyword evidence="3" id="KW-0732">Signal</keyword>
<dbReference type="GO" id="GO:0008236">
    <property type="term" value="F:serine-type peptidase activity"/>
    <property type="evidence" value="ECO:0007669"/>
    <property type="project" value="UniProtKB-KW"/>
</dbReference>
<comment type="caution">
    <text evidence="7">The sequence shown here is derived from an EMBL/GenBank/DDBJ whole genome shotgun (WGS) entry which is preliminary data.</text>
</comment>
<evidence type="ECO:0000256" key="3">
    <source>
        <dbReference type="ARBA" id="ARBA00022729"/>
    </source>
</evidence>
<evidence type="ECO:0000256" key="5">
    <source>
        <dbReference type="ARBA" id="ARBA00022825"/>
    </source>
</evidence>
<dbReference type="Pfam" id="PF20308">
    <property type="entry name" value="TPR-S"/>
    <property type="match status" value="1"/>
</dbReference>
<dbReference type="EC" id="3.4.21.-" evidence="6"/>
<dbReference type="InterPro" id="IPR043504">
    <property type="entry name" value="Peptidase_S1_PA_chymotrypsin"/>
</dbReference>
<dbReference type="InterPro" id="IPR009003">
    <property type="entry name" value="Peptidase_S1_PA"/>
</dbReference>
<accession>A0AAE2SBX7</accession>
<evidence type="ECO:0000256" key="1">
    <source>
        <dbReference type="ARBA" id="ARBA00008764"/>
    </source>
</evidence>